<reference evidence="3" key="2">
    <citation type="submission" date="2020-11" db="EMBL/GenBank/DDBJ databases">
        <authorList>
            <person name="McCartney M.A."/>
            <person name="Auch B."/>
            <person name="Kono T."/>
            <person name="Mallez S."/>
            <person name="Becker A."/>
            <person name="Gohl D.M."/>
            <person name="Silverstein K.A.T."/>
            <person name="Koren S."/>
            <person name="Bechman K.B."/>
            <person name="Herman A."/>
            <person name="Abrahante J.E."/>
            <person name="Garbe J."/>
        </authorList>
    </citation>
    <scope>NUCLEOTIDE SEQUENCE</scope>
    <source>
        <strain evidence="3">Duluth1</strain>
        <tissue evidence="3">Whole animal</tissue>
    </source>
</reference>
<reference evidence="3" key="1">
    <citation type="journal article" date="2019" name="bioRxiv">
        <title>The Genome of the Zebra Mussel, Dreissena polymorpha: A Resource for Invasive Species Research.</title>
        <authorList>
            <person name="McCartney M.A."/>
            <person name="Auch B."/>
            <person name="Kono T."/>
            <person name="Mallez S."/>
            <person name="Zhang Y."/>
            <person name="Obille A."/>
            <person name="Becker A."/>
            <person name="Abrahante J.E."/>
            <person name="Garbe J."/>
            <person name="Badalamenti J.P."/>
            <person name="Herman A."/>
            <person name="Mangelson H."/>
            <person name="Liachko I."/>
            <person name="Sullivan S."/>
            <person name="Sone E.D."/>
            <person name="Koren S."/>
            <person name="Silverstein K.A.T."/>
            <person name="Beckman K.B."/>
            <person name="Gohl D.M."/>
        </authorList>
    </citation>
    <scope>NUCLEOTIDE SEQUENCE</scope>
    <source>
        <strain evidence="3">Duluth1</strain>
        <tissue evidence="3">Whole animal</tissue>
    </source>
</reference>
<keyword evidence="4" id="KW-1185">Reference proteome</keyword>
<sequence>MRRCITLYYKVNTRFATVFQLIFEAVTDLGYEGDISIDDFSIRDGACAVDAASLEATPAPLTDAGKSKLLQDQVERYRKILRRRQRLRNRLHGKTSDNDEGDDDDGAR</sequence>
<dbReference type="GO" id="GO:0016020">
    <property type="term" value="C:membrane"/>
    <property type="evidence" value="ECO:0007669"/>
    <property type="project" value="InterPro"/>
</dbReference>
<evidence type="ECO:0000256" key="1">
    <source>
        <dbReference type="SAM" id="MobiDB-lite"/>
    </source>
</evidence>
<dbReference type="EMBL" id="JAIWYP010000008">
    <property type="protein sequence ID" value="KAH3785340.1"/>
    <property type="molecule type" value="Genomic_DNA"/>
</dbReference>
<dbReference type="AlphaFoldDB" id="A0A9D4EWM6"/>
<protein>
    <recommendedName>
        <fullName evidence="2">MAM domain-containing protein</fullName>
    </recommendedName>
</protein>
<gene>
    <name evidence="3" type="ORF">DPMN_163427</name>
</gene>
<dbReference type="PROSITE" id="PS50060">
    <property type="entry name" value="MAM_2"/>
    <property type="match status" value="1"/>
</dbReference>
<feature type="domain" description="MAM" evidence="2">
    <location>
        <begin position="1"/>
        <end position="49"/>
    </location>
</feature>
<dbReference type="InterPro" id="IPR000998">
    <property type="entry name" value="MAM_dom"/>
</dbReference>
<organism evidence="3 4">
    <name type="scientific">Dreissena polymorpha</name>
    <name type="common">Zebra mussel</name>
    <name type="synonym">Mytilus polymorpha</name>
    <dbReference type="NCBI Taxonomy" id="45954"/>
    <lineage>
        <taxon>Eukaryota</taxon>
        <taxon>Metazoa</taxon>
        <taxon>Spiralia</taxon>
        <taxon>Lophotrochozoa</taxon>
        <taxon>Mollusca</taxon>
        <taxon>Bivalvia</taxon>
        <taxon>Autobranchia</taxon>
        <taxon>Heteroconchia</taxon>
        <taxon>Euheterodonta</taxon>
        <taxon>Imparidentia</taxon>
        <taxon>Neoheterodontei</taxon>
        <taxon>Myida</taxon>
        <taxon>Dreissenoidea</taxon>
        <taxon>Dreissenidae</taxon>
        <taxon>Dreissena</taxon>
    </lineage>
</organism>
<name>A0A9D4EWM6_DREPO</name>
<dbReference type="Gene3D" id="2.60.120.200">
    <property type="match status" value="1"/>
</dbReference>
<feature type="compositionally biased region" description="Acidic residues" evidence="1">
    <location>
        <begin position="98"/>
        <end position="108"/>
    </location>
</feature>
<feature type="region of interest" description="Disordered" evidence="1">
    <location>
        <begin position="86"/>
        <end position="108"/>
    </location>
</feature>
<accession>A0A9D4EWM6</accession>
<comment type="caution">
    <text evidence="3">The sequence shown here is derived from an EMBL/GenBank/DDBJ whole genome shotgun (WGS) entry which is preliminary data.</text>
</comment>
<dbReference type="Proteomes" id="UP000828390">
    <property type="component" value="Unassembled WGS sequence"/>
</dbReference>
<proteinExistence type="predicted"/>
<evidence type="ECO:0000313" key="3">
    <source>
        <dbReference type="EMBL" id="KAH3785340.1"/>
    </source>
</evidence>
<evidence type="ECO:0000313" key="4">
    <source>
        <dbReference type="Proteomes" id="UP000828390"/>
    </source>
</evidence>
<evidence type="ECO:0000259" key="2">
    <source>
        <dbReference type="PROSITE" id="PS50060"/>
    </source>
</evidence>